<dbReference type="RefSeq" id="WP_150028430.1">
    <property type="nucleotide sequence ID" value="NZ_BAABZD010000004.1"/>
</dbReference>
<dbReference type="EMBL" id="JAQLGM010000009">
    <property type="protein sequence ID" value="MDB1999652.1"/>
    <property type="molecule type" value="Genomic_DNA"/>
</dbReference>
<proteinExistence type="predicted"/>
<protein>
    <recommendedName>
        <fullName evidence="3">HTH cro/C1-type domain-containing protein</fullName>
    </recommendedName>
</protein>
<evidence type="ECO:0008006" key="3">
    <source>
        <dbReference type="Google" id="ProtNLM"/>
    </source>
</evidence>
<dbReference type="GeneID" id="57970949"/>
<organism evidence="1 2">
    <name type="scientific">Clostridium symbiosum</name>
    <name type="common">Bacteroides symbiosus</name>
    <dbReference type="NCBI Taxonomy" id="1512"/>
    <lineage>
        <taxon>Bacteria</taxon>
        <taxon>Bacillati</taxon>
        <taxon>Bacillota</taxon>
        <taxon>Clostridia</taxon>
        <taxon>Lachnospirales</taxon>
        <taxon>Lachnospiraceae</taxon>
        <taxon>Otoolea</taxon>
    </lineage>
</organism>
<reference evidence="1" key="1">
    <citation type="submission" date="2023-01" db="EMBL/GenBank/DDBJ databases">
        <title>Human gut microbiome strain richness.</title>
        <authorList>
            <person name="Chen-Liaw A."/>
        </authorList>
    </citation>
    <scope>NUCLEOTIDE SEQUENCE</scope>
    <source>
        <strain evidence="1">B1_m1001713B170214d0_201011</strain>
    </source>
</reference>
<accession>A0AAW6ARX5</accession>
<dbReference type="AlphaFoldDB" id="A0AAW6ARX5"/>
<name>A0AAW6ARX5_CLOSY</name>
<dbReference type="Proteomes" id="UP001300871">
    <property type="component" value="Unassembled WGS sequence"/>
</dbReference>
<evidence type="ECO:0000313" key="1">
    <source>
        <dbReference type="EMBL" id="MDB1999652.1"/>
    </source>
</evidence>
<gene>
    <name evidence="1" type="ORF">PM006_05515</name>
</gene>
<sequence>MQFYEKLVFIMNLTQTSNRKLAQALRVDPSIISRLRTGKRGIPRNSELLRSMALFFSERCNTDYQRRALSEMVGVKRIITARRDYLSEFLFQWLCGNADGVERFMRTFESLKIGAAASKADLDPKTFSSKGNFVYYGNEGKRAAVRAAYQHMLSRREPCTICILADETDDWLMEDYDFTASMQAGLLSCLERGFQIYHIIPSIYSGDQILESLSRWIPLYITGKVSAYFYPHIRDRLHRHTIILMPGQIALASHSMSGQSASYASMLTTDPRLLQAIEAEFQDYLSLCRPMLNTYFKPQKLLQCYMNFLSSHGFCIQKIHGLSSVTAPLELTTESIEHREEDELKRLGEVFYQEQKKQEQEQEQYNMIDIGILDSADRIRAGAIPIQSSYGAGKILYYTPKTYVLHLKKILQVMETHENYHFVPLEEPVQYESAILVKENHRALLVHASKPFTIFEISQPEIVALYREYLLRLAEKQGYTGIHRKRIKSKIRELIRELSDD</sequence>
<comment type="caution">
    <text evidence="1">The sequence shown here is derived from an EMBL/GenBank/DDBJ whole genome shotgun (WGS) entry which is preliminary data.</text>
</comment>
<evidence type="ECO:0000313" key="2">
    <source>
        <dbReference type="Proteomes" id="UP001300871"/>
    </source>
</evidence>